<evidence type="ECO:0000256" key="2">
    <source>
        <dbReference type="ARBA" id="ARBA00022448"/>
    </source>
</evidence>
<dbReference type="EMBL" id="JAULBC010000001">
    <property type="protein sequence ID" value="MEX6686728.1"/>
    <property type="molecule type" value="Genomic_DNA"/>
</dbReference>
<feature type="domain" description="TonB-dependent receptor plug" evidence="9">
    <location>
        <begin position="114"/>
        <end position="247"/>
    </location>
</feature>
<reference evidence="10 11" key="1">
    <citation type="submission" date="2023-07" db="EMBL/GenBank/DDBJ databases">
        <authorList>
            <person name="Lian W.-H."/>
        </authorList>
    </citation>
    <scope>NUCLEOTIDE SEQUENCE [LARGE SCALE GENOMIC DNA]</scope>
    <source>
        <strain evidence="10 11">SYSU DXS3180</strain>
    </source>
</reference>
<evidence type="ECO:0000313" key="10">
    <source>
        <dbReference type="EMBL" id="MEX6686728.1"/>
    </source>
</evidence>
<accession>A0ABV3ZA52</accession>
<keyword evidence="6 7" id="KW-0998">Cell outer membrane</keyword>
<dbReference type="InterPro" id="IPR008969">
    <property type="entry name" value="CarboxyPept-like_regulatory"/>
</dbReference>
<dbReference type="NCBIfam" id="TIGR04056">
    <property type="entry name" value="OMP_RagA_SusC"/>
    <property type="match status" value="1"/>
</dbReference>
<comment type="subcellular location">
    <subcellularLocation>
        <location evidence="1 7">Cell outer membrane</location>
        <topology evidence="1 7">Multi-pass membrane protein</topology>
    </subcellularLocation>
</comment>
<dbReference type="InterPro" id="IPR023996">
    <property type="entry name" value="TonB-dep_OMP_SusC/RagA"/>
</dbReference>
<comment type="caution">
    <text evidence="10">The sequence shown here is derived from an EMBL/GenBank/DDBJ whole genome shotgun (WGS) entry which is preliminary data.</text>
</comment>
<feature type="signal peptide" evidence="8">
    <location>
        <begin position="1"/>
        <end position="19"/>
    </location>
</feature>
<dbReference type="RefSeq" id="WP_369328124.1">
    <property type="nucleotide sequence ID" value="NZ_JAULBC010000001.1"/>
</dbReference>
<evidence type="ECO:0000313" key="11">
    <source>
        <dbReference type="Proteomes" id="UP001560573"/>
    </source>
</evidence>
<evidence type="ECO:0000256" key="6">
    <source>
        <dbReference type="ARBA" id="ARBA00023237"/>
    </source>
</evidence>
<dbReference type="Gene3D" id="2.170.130.10">
    <property type="entry name" value="TonB-dependent receptor, plug domain"/>
    <property type="match status" value="1"/>
</dbReference>
<proteinExistence type="inferred from homology"/>
<keyword evidence="4 7" id="KW-0812">Transmembrane</keyword>
<name>A0ABV3ZA52_9BACT</name>
<keyword evidence="2 7" id="KW-0813">Transport</keyword>
<gene>
    <name evidence="10" type="ORF">QTN47_04440</name>
</gene>
<sequence>MRKLLVLMSMCLCIIVAHAQNRTITGKVTDDKGLPIPLASIKVKGTSVGTSANEEGVFTLSVPANAKAIVVTSVSHNNQEVTIADKSNFTIVLTAADVKLEEVVVTALGIKRSKNSLPYAAQQIKGDDVSATRGSNFASALSGKISGLEIRQGNSIGGSTNVVMRGVKSLTGNNQALFVVDGVPVDNTIASTETSTTKGNTDQARGRGGYDYGNAAADINPDDIESVNVLKGAAATALYGSRAANGVVMITTKKGKKGLNIIVNSGVIVGKIDKKTFPKYQKSYGAGYSDSYQKDGFYYFDVDGDGVKDLVTPTAEDASYGAKFDPNLMVYQWDAFDPSSPTYHKATPWVAAKNDPSTFYETAVSTNNSIFLNTASDKGFFKLGYTNNIERGTLPNSSIKKNIINFGASYNITDRVSVSAAANYSLINGKGRYGTGYSGRNVNQNFRQWYQTNVDIQEQKAAYFRNNQNITWNWKDPSTAAGTVPAYTDNYYWTVYKNYEQDSRSRVFGNVALNYKITDWLNLLGRVTLDTYTDFQEERIAVGSQNTPMYSRLDKNYSETNYDLMANVDKQLTRDLNFKAVAGTNIRRNNIRTNYQTTSGGLIVPDLYSIANSKGTLPNPVETNQPIAVDGYFAGATFVYKEFLTLDGTIRRDRFSTLPADNNAYNYYGVSGSWLFSHHLQDLTWLSSGKLRLNYATVGNGAPWGSIKDIYDQPNAFGSTILFSLPNTKNNSTLKPEITSSKEIGLEMSFLKSRIGFDATYYMTNTINQIIPAATSTATGFSTKYVNAGTVANKGVELSVYGTPVKTKDFVWNVNVNWSMNRNKVVELYDKSENLLLGSFQAGITVNATKGQPYGTIQGNTWMMIDPKDPTKTKAWDGSSPKLVKDNGYYATTTTTTNVLGNYNPNWIGGVYNSFKYKNVTLGFLIDTRSGGTVWSLDMFYGTNYTGIYPESAGLNDLGKPVRNSLADGGGRILDGVTADGKVNTQRVVIDANSPAMPRAGYAYDASYVKLRETTITYTFPQKMFNNIRFIKGADFSLVGRNLWLIYKNLPYADPEENLTAGNIQGVQSGAYPTTRSIGVNLKVKF</sequence>
<dbReference type="InterPro" id="IPR012910">
    <property type="entry name" value="Plug_dom"/>
</dbReference>
<keyword evidence="11" id="KW-1185">Reference proteome</keyword>
<keyword evidence="5 7" id="KW-0472">Membrane</keyword>
<keyword evidence="3 7" id="KW-1134">Transmembrane beta strand</keyword>
<evidence type="ECO:0000256" key="3">
    <source>
        <dbReference type="ARBA" id="ARBA00022452"/>
    </source>
</evidence>
<dbReference type="Gene3D" id="2.40.170.20">
    <property type="entry name" value="TonB-dependent receptor, beta-barrel domain"/>
    <property type="match status" value="1"/>
</dbReference>
<dbReference type="Gene3D" id="2.60.40.1120">
    <property type="entry name" value="Carboxypeptidase-like, regulatory domain"/>
    <property type="match status" value="1"/>
</dbReference>
<comment type="similarity">
    <text evidence="7">Belongs to the TonB-dependent receptor family.</text>
</comment>
<evidence type="ECO:0000256" key="4">
    <source>
        <dbReference type="ARBA" id="ARBA00022692"/>
    </source>
</evidence>
<evidence type="ECO:0000256" key="5">
    <source>
        <dbReference type="ARBA" id="ARBA00023136"/>
    </source>
</evidence>
<keyword evidence="8" id="KW-0732">Signal</keyword>
<dbReference type="NCBIfam" id="TIGR04057">
    <property type="entry name" value="SusC_RagA_signa"/>
    <property type="match status" value="1"/>
</dbReference>
<evidence type="ECO:0000259" key="9">
    <source>
        <dbReference type="Pfam" id="PF07715"/>
    </source>
</evidence>
<organism evidence="10 11">
    <name type="scientific">Danxiaibacter flavus</name>
    <dbReference type="NCBI Taxonomy" id="3049108"/>
    <lineage>
        <taxon>Bacteria</taxon>
        <taxon>Pseudomonadati</taxon>
        <taxon>Bacteroidota</taxon>
        <taxon>Chitinophagia</taxon>
        <taxon>Chitinophagales</taxon>
        <taxon>Chitinophagaceae</taxon>
        <taxon>Danxiaibacter</taxon>
    </lineage>
</organism>
<dbReference type="SUPFAM" id="SSF56935">
    <property type="entry name" value="Porins"/>
    <property type="match status" value="1"/>
</dbReference>
<dbReference type="PROSITE" id="PS52016">
    <property type="entry name" value="TONB_DEPENDENT_REC_3"/>
    <property type="match status" value="1"/>
</dbReference>
<dbReference type="InterPro" id="IPR039426">
    <property type="entry name" value="TonB-dep_rcpt-like"/>
</dbReference>
<dbReference type="InterPro" id="IPR037066">
    <property type="entry name" value="Plug_dom_sf"/>
</dbReference>
<dbReference type="InterPro" id="IPR023997">
    <property type="entry name" value="TonB-dep_OMP_SusC/RagA_CS"/>
</dbReference>
<dbReference type="Pfam" id="PF07715">
    <property type="entry name" value="Plug"/>
    <property type="match status" value="1"/>
</dbReference>
<evidence type="ECO:0000256" key="8">
    <source>
        <dbReference type="SAM" id="SignalP"/>
    </source>
</evidence>
<evidence type="ECO:0000256" key="1">
    <source>
        <dbReference type="ARBA" id="ARBA00004571"/>
    </source>
</evidence>
<dbReference type="InterPro" id="IPR036942">
    <property type="entry name" value="Beta-barrel_TonB_sf"/>
</dbReference>
<protein>
    <submittedName>
        <fullName evidence="10">SusC/RagA family TonB-linked outer membrane protein</fullName>
    </submittedName>
</protein>
<dbReference type="SUPFAM" id="SSF49464">
    <property type="entry name" value="Carboxypeptidase regulatory domain-like"/>
    <property type="match status" value="1"/>
</dbReference>
<evidence type="ECO:0000256" key="7">
    <source>
        <dbReference type="PROSITE-ProRule" id="PRU01360"/>
    </source>
</evidence>
<feature type="chain" id="PRO_5045296290" evidence="8">
    <location>
        <begin position="20"/>
        <end position="1086"/>
    </location>
</feature>
<dbReference type="Proteomes" id="UP001560573">
    <property type="component" value="Unassembled WGS sequence"/>
</dbReference>
<dbReference type="Pfam" id="PF13715">
    <property type="entry name" value="CarbopepD_reg_2"/>
    <property type="match status" value="1"/>
</dbReference>